<dbReference type="InterPro" id="IPR002784">
    <property type="entry name" value="Ribosomal_eL14_dom"/>
</dbReference>
<keyword evidence="3" id="KW-0687">Ribonucleoprotein</keyword>
<dbReference type="AlphaFoldDB" id="L1LER3"/>
<dbReference type="KEGG" id="beq:BEWA_037860"/>
<dbReference type="eggNOG" id="KOG3421">
    <property type="taxonomic scope" value="Eukaryota"/>
</dbReference>
<comment type="caution">
    <text evidence="5">The sequence shown here is derived from an EMBL/GenBank/DDBJ whole genome shotgun (WGS) entry which is preliminary data.</text>
</comment>
<accession>L1LER3</accession>
<keyword evidence="6" id="KW-1185">Reference proteome</keyword>
<dbReference type="STRING" id="1537102.L1LER3"/>
<name>L1LER3_THEEQ</name>
<dbReference type="GO" id="GO:0022625">
    <property type="term" value="C:cytosolic large ribosomal subunit"/>
    <property type="evidence" value="ECO:0007669"/>
    <property type="project" value="TreeGrafter"/>
</dbReference>
<evidence type="ECO:0000259" key="4">
    <source>
        <dbReference type="Pfam" id="PF01929"/>
    </source>
</evidence>
<dbReference type="Gene3D" id="6.10.250.2270">
    <property type="match status" value="1"/>
</dbReference>
<dbReference type="EMBL" id="ACOU01000002">
    <property type="protein sequence ID" value="EKX73749.1"/>
    <property type="molecule type" value="Genomic_DNA"/>
</dbReference>
<evidence type="ECO:0000313" key="6">
    <source>
        <dbReference type="Proteomes" id="UP000031512"/>
    </source>
</evidence>
<dbReference type="PANTHER" id="PTHR11127:SF2">
    <property type="entry name" value="LARGE RIBOSOMAL SUBUNIT PROTEIN EL14"/>
    <property type="match status" value="1"/>
</dbReference>
<dbReference type="PANTHER" id="PTHR11127">
    <property type="entry name" value="60S RIBOSOMAL PROTEIN L14"/>
    <property type="match status" value="1"/>
</dbReference>
<organism evidence="5 6">
    <name type="scientific">Theileria equi strain WA</name>
    <dbReference type="NCBI Taxonomy" id="1537102"/>
    <lineage>
        <taxon>Eukaryota</taxon>
        <taxon>Sar</taxon>
        <taxon>Alveolata</taxon>
        <taxon>Apicomplexa</taxon>
        <taxon>Aconoidasida</taxon>
        <taxon>Piroplasmida</taxon>
        <taxon>Theileriidae</taxon>
        <taxon>Theileria</taxon>
    </lineage>
</organism>
<dbReference type="OrthoDB" id="1875589at2759"/>
<dbReference type="Proteomes" id="UP000031512">
    <property type="component" value="Unassembled WGS sequence"/>
</dbReference>
<dbReference type="InterPro" id="IPR008991">
    <property type="entry name" value="Translation_prot_SH3-like_sf"/>
</dbReference>
<dbReference type="GO" id="GO:0042273">
    <property type="term" value="P:ribosomal large subunit biogenesis"/>
    <property type="evidence" value="ECO:0007669"/>
    <property type="project" value="TreeGrafter"/>
</dbReference>
<dbReference type="Pfam" id="PF01929">
    <property type="entry name" value="Ribosomal_L14e"/>
    <property type="match status" value="1"/>
</dbReference>
<dbReference type="InterPro" id="IPR014722">
    <property type="entry name" value="Rib_uL2_dom2"/>
</dbReference>
<dbReference type="Gene3D" id="2.30.30.30">
    <property type="match status" value="1"/>
</dbReference>
<evidence type="ECO:0000313" key="5">
    <source>
        <dbReference type="EMBL" id="EKX73749.1"/>
    </source>
</evidence>
<protein>
    <submittedName>
        <fullName evidence="5">60S ribosomal protein L14, putative</fullName>
    </submittedName>
</protein>
<dbReference type="GO" id="GO:0003723">
    <property type="term" value="F:RNA binding"/>
    <property type="evidence" value="ECO:0007669"/>
    <property type="project" value="InterPro"/>
</dbReference>
<reference evidence="5 6" key="1">
    <citation type="journal article" date="2012" name="BMC Genomics">
        <title>Comparative genomic analysis and phylogenetic position of Theileria equi.</title>
        <authorList>
            <person name="Kappmeyer L.S."/>
            <person name="Thiagarajan M."/>
            <person name="Herndon D.R."/>
            <person name="Ramsay J.D."/>
            <person name="Caler E."/>
            <person name="Djikeng A."/>
            <person name="Gillespie J.J."/>
            <person name="Lau A.O."/>
            <person name="Roalson E.H."/>
            <person name="Silva J.C."/>
            <person name="Silva M.G."/>
            <person name="Suarez C.E."/>
            <person name="Ueti M.W."/>
            <person name="Nene V.M."/>
            <person name="Mealey R.H."/>
            <person name="Knowles D.P."/>
            <person name="Brayton K.A."/>
        </authorList>
    </citation>
    <scope>NUCLEOTIDE SEQUENCE [LARGE SCALE GENOMIC DNA]</scope>
    <source>
        <strain evidence="5 6">WA</strain>
    </source>
</reference>
<gene>
    <name evidence="5" type="ORF">BEWA_037860</name>
</gene>
<dbReference type="GO" id="GO:0006412">
    <property type="term" value="P:translation"/>
    <property type="evidence" value="ECO:0007669"/>
    <property type="project" value="InterPro"/>
</dbReference>
<dbReference type="RefSeq" id="XP_004833201.1">
    <property type="nucleotide sequence ID" value="XM_004833144.1"/>
</dbReference>
<comment type="similarity">
    <text evidence="1">Belongs to the eukaryotic ribosomal protein eL14 family.</text>
</comment>
<dbReference type="SUPFAM" id="SSF50104">
    <property type="entry name" value="Translation proteins SH3-like domain"/>
    <property type="match status" value="1"/>
</dbReference>
<dbReference type="GeneID" id="15806672"/>
<dbReference type="GO" id="GO:0003735">
    <property type="term" value="F:structural constituent of ribosome"/>
    <property type="evidence" value="ECO:0007669"/>
    <property type="project" value="InterPro"/>
</dbReference>
<proteinExistence type="inferred from homology"/>
<dbReference type="CDD" id="cd23702">
    <property type="entry name" value="eL14"/>
    <property type="match status" value="1"/>
</dbReference>
<evidence type="ECO:0000256" key="1">
    <source>
        <dbReference type="ARBA" id="ARBA00006592"/>
    </source>
</evidence>
<feature type="domain" description="Large ribosomal subunit protein eL14" evidence="4">
    <location>
        <begin position="60"/>
        <end position="134"/>
    </location>
</feature>
<keyword evidence="2 5" id="KW-0689">Ribosomal protein</keyword>
<sequence>MYKPIKQHFQINMPLFTKFVEPGRLCLITYGPEAGKLCFVVDIVNASRILVDGGNVTGVERQQIPKTWLKLTDVKIDLQRGSKTGTLHKAATAQDALGLFQKTALGKKLHLAEKKKSLTDFERFKLSFAKKERRALVKA</sequence>
<evidence type="ECO:0000256" key="2">
    <source>
        <dbReference type="ARBA" id="ARBA00022980"/>
    </source>
</evidence>
<dbReference type="VEuPathDB" id="PiroplasmaDB:BEWA_037860"/>
<evidence type="ECO:0000256" key="3">
    <source>
        <dbReference type="ARBA" id="ARBA00023274"/>
    </source>
</evidence>
<dbReference type="InterPro" id="IPR039660">
    <property type="entry name" value="Ribosomal_eL14"/>
</dbReference>